<evidence type="ECO:0000256" key="3">
    <source>
        <dbReference type="ARBA" id="ARBA00023242"/>
    </source>
</evidence>
<evidence type="ECO:0000256" key="4">
    <source>
        <dbReference type="PROSITE-ProRule" id="PRU00108"/>
    </source>
</evidence>
<dbReference type="SUPFAM" id="SSF46689">
    <property type="entry name" value="Homeodomain-like"/>
    <property type="match status" value="1"/>
</dbReference>
<evidence type="ECO:0000313" key="9">
    <source>
        <dbReference type="Proteomes" id="UP001158576"/>
    </source>
</evidence>
<feature type="compositionally biased region" description="Low complexity" evidence="6">
    <location>
        <begin position="389"/>
        <end position="404"/>
    </location>
</feature>
<dbReference type="PROSITE" id="PS50071">
    <property type="entry name" value="HOMEOBOX_2"/>
    <property type="match status" value="1"/>
</dbReference>
<dbReference type="PROSITE" id="PS00027">
    <property type="entry name" value="HOMEOBOX_1"/>
    <property type="match status" value="1"/>
</dbReference>
<dbReference type="PRINTS" id="PR00024">
    <property type="entry name" value="HOMEOBOX"/>
</dbReference>
<evidence type="ECO:0000313" key="8">
    <source>
        <dbReference type="EMBL" id="CAG5105027.1"/>
    </source>
</evidence>
<feature type="compositionally biased region" description="Low complexity" evidence="6">
    <location>
        <begin position="53"/>
        <end position="65"/>
    </location>
</feature>
<dbReference type="InterPro" id="IPR020479">
    <property type="entry name" value="HD_metazoa"/>
</dbReference>
<keyword evidence="2 4" id="KW-0371">Homeobox</keyword>
<comment type="subcellular location">
    <subcellularLocation>
        <location evidence="4 5">Nucleus</location>
    </subcellularLocation>
</comment>
<accession>A0ABN7SV88</accession>
<feature type="compositionally biased region" description="Basic and acidic residues" evidence="6">
    <location>
        <begin position="210"/>
        <end position="219"/>
    </location>
</feature>
<dbReference type="Proteomes" id="UP001158576">
    <property type="component" value="Chromosome 1"/>
</dbReference>
<gene>
    <name evidence="8" type="ORF">OKIOD_LOCUS10535</name>
</gene>
<feature type="region of interest" description="Disordered" evidence="6">
    <location>
        <begin position="39"/>
        <end position="96"/>
    </location>
</feature>
<dbReference type="Pfam" id="PF00046">
    <property type="entry name" value="Homeodomain"/>
    <property type="match status" value="1"/>
</dbReference>
<dbReference type="InterPro" id="IPR017970">
    <property type="entry name" value="Homeobox_CS"/>
</dbReference>
<proteinExistence type="predicted"/>
<dbReference type="CDD" id="cd00086">
    <property type="entry name" value="homeodomain"/>
    <property type="match status" value="1"/>
</dbReference>
<dbReference type="SMART" id="SM00389">
    <property type="entry name" value="HOX"/>
    <property type="match status" value="1"/>
</dbReference>
<keyword evidence="1 4" id="KW-0238">DNA-binding</keyword>
<keyword evidence="9" id="KW-1185">Reference proteome</keyword>
<evidence type="ECO:0000259" key="7">
    <source>
        <dbReference type="PROSITE" id="PS50071"/>
    </source>
</evidence>
<dbReference type="InterPro" id="IPR001356">
    <property type="entry name" value="HD"/>
</dbReference>
<evidence type="ECO:0000256" key="6">
    <source>
        <dbReference type="SAM" id="MobiDB-lite"/>
    </source>
</evidence>
<dbReference type="PANTHER" id="PTHR45664:SF12">
    <property type="entry name" value="PANCREAS_DUODENUM HOMEOBOX PROTEIN 1"/>
    <property type="match status" value="1"/>
</dbReference>
<name>A0ABN7SV88_OIKDI</name>
<evidence type="ECO:0000256" key="1">
    <source>
        <dbReference type="ARBA" id="ARBA00023125"/>
    </source>
</evidence>
<feature type="compositionally biased region" description="Polar residues" evidence="6">
    <location>
        <begin position="80"/>
        <end position="93"/>
    </location>
</feature>
<sequence length="451" mass="49905">MDFRLSFEFYNEYLKVEETIDRILQNALMTEDLVGMSSEPRLPVAHNPFDYTQSVSSSQPSQLPQPVIPTPGKIEPLLESPQSNLSFPTSSEATGGLSLNLPTTGMPQHSQASSSLVPSTGMSSFWPPYGSAAGNYDSKSFPYSSLGPTTGDYSSLSSEISPHLSNYYNYAAHSAGSYPGMPFNTPFGNAYGQTHAGAPDLYNGLSPWSDPKKVGDQKPRTKAPGSRRLRTAYTNTQLIELEKEFHFNKYLCRPRRIEIASMLDLTERQVKVWFQNRRMKYKREQQCKTNKDGSMEHDDKSDPDLSGDEQNGENSVKSEKAENVKTEALSPSQVSNSLAGINGEASQGATPASNTVTPTDEVKTEQPDDPLPNKSNVETAHPQPAQITPSWAQPVPQSWPPSSSYPEAFQNPYTNSTAYRPYEDAIRPWDMPDTFSRPPVATFNNQESQFN</sequence>
<evidence type="ECO:0000256" key="5">
    <source>
        <dbReference type="RuleBase" id="RU000682"/>
    </source>
</evidence>
<feature type="compositionally biased region" description="Polar residues" evidence="6">
    <location>
        <begin position="442"/>
        <end position="451"/>
    </location>
</feature>
<feature type="region of interest" description="Disordered" evidence="6">
    <location>
        <begin position="281"/>
        <end position="451"/>
    </location>
</feature>
<reference evidence="8 9" key="1">
    <citation type="submission" date="2021-04" db="EMBL/GenBank/DDBJ databases">
        <authorList>
            <person name="Bliznina A."/>
        </authorList>
    </citation>
    <scope>NUCLEOTIDE SEQUENCE [LARGE SCALE GENOMIC DNA]</scope>
</reference>
<dbReference type="PANTHER" id="PTHR45664">
    <property type="entry name" value="PROTEIN ZERKNUELLT 1-RELATED"/>
    <property type="match status" value="1"/>
</dbReference>
<feature type="compositionally biased region" description="Basic and acidic residues" evidence="6">
    <location>
        <begin position="316"/>
        <end position="325"/>
    </location>
</feature>
<keyword evidence="3 4" id="KW-0539">Nucleus</keyword>
<feature type="region of interest" description="Disordered" evidence="6">
    <location>
        <begin position="202"/>
        <end position="228"/>
    </location>
</feature>
<feature type="DNA-binding region" description="Homeobox" evidence="4">
    <location>
        <begin position="226"/>
        <end position="285"/>
    </location>
</feature>
<dbReference type="EMBL" id="OU015566">
    <property type="protein sequence ID" value="CAG5105027.1"/>
    <property type="molecule type" value="Genomic_DNA"/>
</dbReference>
<evidence type="ECO:0000256" key="2">
    <source>
        <dbReference type="ARBA" id="ARBA00023155"/>
    </source>
</evidence>
<dbReference type="InterPro" id="IPR009057">
    <property type="entry name" value="Homeodomain-like_sf"/>
</dbReference>
<dbReference type="Gene3D" id="1.10.10.60">
    <property type="entry name" value="Homeodomain-like"/>
    <property type="match status" value="1"/>
</dbReference>
<protein>
    <submittedName>
        <fullName evidence="8">Oidioi.mRNA.OKI2018_I69.chr1.g1770.t1.cds</fullName>
    </submittedName>
</protein>
<feature type="compositionally biased region" description="Basic and acidic residues" evidence="6">
    <location>
        <begin position="282"/>
        <end position="303"/>
    </location>
</feature>
<feature type="domain" description="Homeobox" evidence="7">
    <location>
        <begin position="224"/>
        <end position="284"/>
    </location>
</feature>
<organism evidence="8 9">
    <name type="scientific">Oikopleura dioica</name>
    <name type="common">Tunicate</name>
    <dbReference type="NCBI Taxonomy" id="34765"/>
    <lineage>
        <taxon>Eukaryota</taxon>
        <taxon>Metazoa</taxon>
        <taxon>Chordata</taxon>
        <taxon>Tunicata</taxon>
        <taxon>Appendicularia</taxon>
        <taxon>Copelata</taxon>
        <taxon>Oikopleuridae</taxon>
        <taxon>Oikopleura</taxon>
    </lineage>
</organism>
<feature type="compositionally biased region" description="Polar residues" evidence="6">
    <location>
        <begin position="329"/>
        <end position="358"/>
    </location>
</feature>